<keyword evidence="2 4" id="KW-0479">Metal-binding</keyword>
<dbReference type="EMBL" id="WTVQ01000004">
    <property type="protein sequence ID" value="NMG73899.1"/>
    <property type="molecule type" value="Genomic_DNA"/>
</dbReference>
<dbReference type="Pfam" id="PF13442">
    <property type="entry name" value="Cytochrome_CBB3"/>
    <property type="match status" value="1"/>
</dbReference>
<dbReference type="SUPFAM" id="SSF46626">
    <property type="entry name" value="Cytochrome c"/>
    <property type="match status" value="1"/>
</dbReference>
<keyword evidence="1 4" id="KW-0349">Heme</keyword>
<dbReference type="Gene3D" id="1.10.760.10">
    <property type="entry name" value="Cytochrome c-like domain"/>
    <property type="match status" value="1"/>
</dbReference>
<evidence type="ECO:0000256" key="4">
    <source>
        <dbReference type="PROSITE-ProRule" id="PRU00433"/>
    </source>
</evidence>
<evidence type="ECO:0000256" key="3">
    <source>
        <dbReference type="ARBA" id="ARBA00023004"/>
    </source>
</evidence>
<accession>A0ABX1Q697</accession>
<evidence type="ECO:0000313" key="6">
    <source>
        <dbReference type="EMBL" id="NMG73899.1"/>
    </source>
</evidence>
<dbReference type="InterPro" id="IPR009056">
    <property type="entry name" value="Cyt_c-like_dom"/>
</dbReference>
<dbReference type="InterPro" id="IPR036909">
    <property type="entry name" value="Cyt_c-like_dom_sf"/>
</dbReference>
<name>A0ABX1Q697_9RHOO</name>
<dbReference type="Proteomes" id="UP000648984">
    <property type="component" value="Unassembled WGS sequence"/>
</dbReference>
<evidence type="ECO:0000256" key="1">
    <source>
        <dbReference type="ARBA" id="ARBA00022617"/>
    </source>
</evidence>
<comment type="caution">
    <text evidence="6">The sequence shown here is derived from an EMBL/GenBank/DDBJ whole genome shotgun (WGS) entry which is preliminary data.</text>
</comment>
<reference evidence="6 7" key="1">
    <citation type="submission" date="2019-12" db="EMBL/GenBank/DDBJ databases">
        <title>Comparative genomics gives insights into the taxonomy of the Azoarcus-Aromatoleum group and reveals separate origins of nif in the plant-associated Azoarcus and non-plant-associated Aromatoleum sub-groups.</title>
        <authorList>
            <person name="Lafos M."/>
            <person name="Maluk M."/>
            <person name="Batista M."/>
            <person name="Junghare M."/>
            <person name="Carmona M."/>
            <person name="Faoro H."/>
            <person name="Cruz L.M."/>
            <person name="Battistoni F."/>
            <person name="De Souza E."/>
            <person name="Pedrosa F."/>
            <person name="Chen W.-M."/>
            <person name="Poole P.S."/>
            <person name="Dixon R.A."/>
            <person name="James E.K."/>
        </authorList>
    </citation>
    <scope>NUCLEOTIDE SEQUENCE [LARGE SCALE GENOMIC DNA]</scope>
    <source>
        <strain evidence="6 7">22Lin</strain>
    </source>
</reference>
<evidence type="ECO:0000259" key="5">
    <source>
        <dbReference type="PROSITE" id="PS51007"/>
    </source>
</evidence>
<gene>
    <name evidence="6" type="ORF">GPA25_03910</name>
</gene>
<keyword evidence="3 4" id="KW-0408">Iron</keyword>
<dbReference type="PROSITE" id="PS51007">
    <property type="entry name" value="CYTC"/>
    <property type="match status" value="1"/>
</dbReference>
<organism evidence="6 7">
    <name type="scientific">Aromatoleum diolicum</name>
    <dbReference type="NCBI Taxonomy" id="75796"/>
    <lineage>
        <taxon>Bacteria</taxon>
        <taxon>Pseudomonadati</taxon>
        <taxon>Pseudomonadota</taxon>
        <taxon>Betaproteobacteria</taxon>
        <taxon>Rhodocyclales</taxon>
        <taxon>Rhodocyclaceae</taxon>
        <taxon>Aromatoleum</taxon>
    </lineage>
</organism>
<evidence type="ECO:0000256" key="2">
    <source>
        <dbReference type="ARBA" id="ARBA00022723"/>
    </source>
</evidence>
<proteinExistence type="predicted"/>
<keyword evidence="7" id="KW-1185">Reference proteome</keyword>
<evidence type="ECO:0000313" key="7">
    <source>
        <dbReference type="Proteomes" id="UP000648984"/>
    </source>
</evidence>
<protein>
    <submittedName>
        <fullName evidence="6">Cytochrome c</fullName>
    </submittedName>
</protein>
<sequence length="144" mass="15154">MRSAAATVQRGSPVRGWLLLGLAFTFECAAVAPPAGGAEAAAVSIQAGAPSAAAVDLDDPARIEAGRKRFNKTCAGYCHGFEGKGGRAPDFRGRTDLPPQFAFDTITRGRTGADVMPPWGGAFSVEQIWELVAYLQYLGRQPAE</sequence>
<feature type="domain" description="Cytochrome c" evidence="5">
    <location>
        <begin position="61"/>
        <end position="139"/>
    </location>
</feature>